<dbReference type="Proteomes" id="UP000199069">
    <property type="component" value="Unassembled WGS sequence"/>
</dbReference>
<protein>
    <submittedName>
        <fullName evidence="1">FGENESH: predicted gene_11.44 protein</fullName>
    </submittedName>
</protein>
<organism evidence="1 2">
    <name type="scientific">Rhodotorula toruloides</name>
    <name type="common">Yeast</name>
    <name type="synonym">Rhodosporidium toruloides</name>
    <dbReference type="NCBI Taxonomy" id="5286"/>
    <lineage>
        <taxon>Eukaryota</taxon>
        <taxon>Fungi</taxon>
        <taxon>Dikarya</taxon>
        <taxon>Basidiomycota</taxon>
        <taxon>Pucciniomycotina</taxon>
        <taxon>Microbotryomycetes</taxon>
        <taxon>Sporidiobolales</taxon>
        <taxon>Sporidiobolaceae</taxon>
        <taxon>Rhodotorula</taxon>
    </lineage>
</organism>
<evidence type="ECO:0000313" key="2">
    <source>
        <dbReference type="Proteomes" id="UP000199069"/>
    </source>
</evidence>
<proteinExistence type="predicted"/>
<reference evidence="1 2" key="1">
    <citation type="submission" date="2015-07" db="EMBL/GenBank/DDBJ databases">
        <authorList>
            <person name="Cajimat M.N.B."/>
            <person name="Milazzo M.L."/>
            <person name="Fulhorst C.F."/>
        </authorList>
    </citation>
    <scope>NUCLEOTIDE SEQUENCE [LARGE SCALE GENOMIC DNA]</scope>
    <source>
        <strain evidence="1">Single colony</strain>
    </source>
</reference>
<sequence>WSTHKWHCRNKGKPFSHAPLTDVEIAWLLKISGKAGQAFLRRLAKDDCPVSEPLRSFAIAELRGSLLNAHADGLVSDTGGIAPLEITPWMLVGAVARNWKYYGPDISPEADWHARLDVPLRLIAAYAALKYHPNHAKPDVAER</sequence>
<keyword evidence="2" id="KW-1185">Reference proteome</keyword>
<accession>A0A0K3CLV5</accession>
<feature type="non-terminal residue" evidence="1">
    <location>
        <position position="1"/>
    </location>
</feature>
<feature type="non-terminal residue" evidence="1">
    <location>
        <position position="143"/>
    </location>
</feature>
<dbReference type="EMBL" id="CWKI01000011">
    <property type="protein sequence ID" value="CTR09687.1"/>
    <property type="molecule type" value="Genomic_DNA"/>
</dbReference>
<dbReference type="AlphaFoldDB" id="A0A0K3CLV5"/>
<name>A0A0K3CLV5_RHOTO</name>
<evidence type="ECO:0000313" key="1">
    <source>
        <dbReference type="EMBL" id="CTR09687.1"/>
    </source>
</evidence>
<gene>
    <name evidence="1" type="primary">FGENESH: predicted gene_11.44</name>
    <name evidence="1" type="ORF">BN2166_0055480</name>
</gene>